<dbReference type="RefSeq" id="WP_229779224.1">
    <property type="nucleotide sequence ID" value="NZ_BMPO01000002.1"/>
</dbReference>
<dbReference type="Gene3D" id="1.10.3470.10">
    <property type="entry name" value="ABC transporter involved in vitamin B12 uptake, BtuC"/>
    <property type="match status" value="1"/>
</dbReference>
<feature type="transmembrane region" description="Helical" evidence="8">
    <location>
        <begin position="120"/>
        <end position="139"/>
    </location>
</feature>
<evidence type="ECO:0000256" key="2">
    <source>
        <dbReference type="ARBA" id="ARBA00007935"/>
    </source>
</evidence>
<feature type="transmembrane region" description="Helical" evidence="8">
    <location>
        <begin position="230"/>
        <end position="249"/>
    </location>
</feature>
<name>A0A917UUR3_9PSED</name>
<protein>
    <submittedName>
        <fullName evidence="9">Iron ABC transporter permease</fullName>
    </submittedName>
</protein>
<sequence length="331" mass="35336">MDAFSSSCVAFMFSKLLITTVLLLLCLVSISLGADSFSLLDLFHSQETGHVTQLLLDSRLPRTLAVLLSGVSLSVAGLIMQMLVRNRFAEPSTTGTMESAMLGMLIVVAVAPAASPFVKMAFACLVALAGSAVFILLLTRIPLRTTFLVPLIGLILGGIIHSISIFLAYRYGLVQSLYAWSIGDFSGVLRGRYELLWLGLALTAIAYLLANQYTVAGMGREFASNLGLNYGRLAFLGLLTVSAVSAVVMVTAGNIPFLGLIVPNIVHLVMGDNIKRTMPWVAMVGGSFALFSDVMGRLIIFPFEVPIGTVMGVLGSVILLALLHLRGHRLG</sequence>
<dbReference type="GO" id="GO:0033214">
    <property type="term" value="P:siderophore-iron import into cell"/>
    <property type="evidence" value="ECO:0007669"/>
    <property type="project" value="TreeGrafter"/>
</dbReference>
<evidence type="ECO:0000256" key="4">
    <source>
        <dbReference type="ARBA" id="ARBA00022475"/>
    </source>
</evidence>
<dbReference type="PANTHER" id="PTHR30472">
    <property type="entry name" value="FERRIC ENTEROBACTIN TRANSPORT SYSTEM PERMEASE PROTEIN"/>
    <property type="match status" value="1"/>
</dbReference>
<dbReference type="AlphaFoldDB" id="A0A917UUR3"/>
<evidence type="ECO:0000256" key="7">
    <source>
        <dbReference type="ARBA" id="ARBA00023136"/>
    </source>
</evidence>
<evidence type="ECO:0000256" key="1">
    <source>
        <dbReference type="ARBA" id="ARBA00004651"/>
    </source>
</evidence>
<dbReference type="PANTHER" id="PTHR30472:SF27">
    <property type="entry name" value="PETROBACTIN IMPORT SYSTEM PERMEASE PROTEIN YCLN"/>
    <property type="match status" value="1"/>
</dbReference>
<keyword evidence="4" id="KW-1003">Cell membrane</keyword>
<feature type="transmembrane region" description="Helical" evidence="8">
    <location>
        <begin position="64"/>
        <end position="84"/>
    </location>
</feature>
<keyword evidence="6 8" id="KW-1133">Transmembrane helix</keyword>
<dbReference type="SUPFAM" id="SSF81345">
    <property type="entry name" value="ABC transporter involved in vitamin B12 uptake, BtuC"/>
    <property type="match status" value="1"/>
</dbReference>
<evidence type="ECO:0000313" key="10">
    <source>
        <dbReference type="Proteomes" id="UP000635983"/>
    </source>
</evidence>
<feature type="transmembrane region" description="Helical" evidence="8">
    <location>
        <begin position="278"/>
        <end position="300"/>
    </location>
</feature>
<gene>
    <name evidence="9" type="ORF">GCM10009304_10670</name>
</gene>
<accession>A0A917UUR3</accession>
<feature type="transmembrane region" description="Helical" evidence="8">
    <location>
        <begin position="191"/>
        <end position="210"/>
    </location>
</feature>
<evidence type="ECO:0000313" key="9">
    <source>
        <dbReference type="EMBL" id="GGJ86514.1"/>
    </source>
</evidence>
<dbReference type="GO" id="GO:0005886">
    <property type="term" value="C:plasma membrane"/>
    <property type="evidence" value="ECO:0007669"/>
    <property type="project" value="UniProtKB-SubCell"/>
</dbReference>
<dbReference type="EMBL" id="BMPO01000002">
    <property type="protein sequence ID" value="GGJ86514.1"/>
    <property type="molecule type" value="Genomic_DNA"/>
</dbReference>
<dbReference type="Proteomes" id="UP000635983">
    <property type="component" value="Unassembled WGS sequence"/>
</dbReference>
<comment type="similarity">
    <text evidence="2">Belongs to the binding-protein-dependent transport system permease family. FecCD subfamily.</text>
</comment>
<dbReference type="CDD" id="cd06550">
    <property type="entry name" value="TM_ABC_iron-siderophores_like"/>
    <property type="match status" value="1"/>
</dbReference>
<comment type="subcellular location">
    <subcellularLocation>
        <location evidence="1">Cell membrane</location>
        <topology evidence="1">Multi-pass membrane protein</topology>
    </subcellularLocation>
</comment>
<proteinExistence type="inferred from homology"/>
<dbReference type="InterPro" id="IPR037294">
    <property type="entry name" value="ABC_BtuC-like"/>
</dbReference>
<feature type="transmembrane region" description="Helical" evidence="8">
    <location>
        <begin position="151"/>
        <end position="171"/>
    </location>
</feature>
<keyword evidence="5 8" id="KW-0812">Transmembrane</keyword>
<dbReference type="Pfam" id="PF01032">
    <property type="entry name" value="FecCD"/>
    <property type="match status" value="1"/>
</dbReference>
<evidence type="ECO:0000256" key="3">
    <source>
        <dbReference type="ARBA" id="ARBA00022448"/>
    </source>
</evidence>
<comment type="caution">
    <text evidence="9">The sequence shown here is derived from an EMBL/GenBank/DDBJ whole genome shotgun (WGS) entry which is preliminary data.</text>
</comment>
<organism evidence="9 10">
    <name type="scientific">Pseudomonas matsuisoli</name>
    <dbReference type="NCBI Taxonomy" id="1515666"/>
    <lineage>
        <taxon>Bacteria</taxon>
        <taxon>Pseudomonadati</taxon>
        <taxon>Pseudomonadota</taxon>
        <taxon>Gammaproteobacteria</taxon>
        <taxon>Pseudomonadales</taxon>
        <taxon>Pseudomonadaceae</taxon>
        <taxon>Pseudomonas</taxon>
    </lineage>
</organism>
<evidence type="ECO:0000256" key="5">
    <source>
        <dbReference type="ARBA" id="ARBA00022692"/>
    </source>
</evidence>
<feature type="transmembrane region" description="Helical" evidence="8">
    <location>
        <begin position="96"/>
        <end position="114"/>
    </location>
</feature>
<dbReference type="InterPro" id="IPR000522">
    <property type="entry name" value="ABC_transptr_permease_BtuC"/>
</dbReference>
<keyword evidence="7 8" id="KW-0472">Membrane</keyword>
<evidence type="ECO:0000256" key="6">
    <source>
        <dbReference type="ARBA" id="ARBA00022989"/>
    </source>
</evidence>
<keyword evidence="3" id="KW-0813">Transport</keyword>
<reference evidence="9" key="2">
    <citation type="submission" date="2020-09" db="EMBL/GenBank/DDBJ databases">
        <authorList>
            <person name="Sun Q."/>
            <person name="Ohkuma M."/>
        </authorList>
    </citation>
    <scope>NUCLEOTIDE SEQUENCE</scope>
    <source>
        <strain evidence="9">JCM 30078</strain>
    </source>
</reference>
<feature type="transmembrane region" description="Helical" evidence="8">
    <location>
        <begin position="306"/>
        <end position="325"/>
    </location>
</feature>
<dbReference type="GO" id="GO:0022857">
    <property type="term" value="F:transmembrane transporter activity"/>
    <property type="evidence" value="ECO:0007669"/>
    <property type="project" value="InterPro"/>
</dbReference>
<reference evidence="9" key="1">
    <citation type="journal article" date="2014" name="Int. J. Syst. Evol. Microbiol.">
        <title>Complete genome sequence of Corynebacterium casei LMG S-19264T (=DSM 44701T), isolated from a smear-ripened cheese.</title>
        <authorList>
            <consortium name="US DOE Joint Genome Institute (JGI-PGF)"/>
            <person name="Walter F."/>
            <person name="Albersmeier A."/>
            <person name="Kalinowski J."/>
            <person name="Ruckert C."/>
        </authorList>
    </citation>
    <scope>NUCLEOTIDE SEQUENCE</scope>
    <source>
        <strain evidence="9">JCM 30078</strain>
    </source>
</reference>
<keyword evidence="10" id="KW-1185">Reference proteome</keyword>
<evidence type="ECO:0000256" key="8">
    <source>
        <dbReference type="SAM" id="Phobius"/>
    </source>
</evidence>